<reference evidence="2" key="2">
    <citation type="journal article" date="2016" name="Sci. Rep.">
        <title>Dictyocaulus viviparus genome, variome and transcriptome elucidate lungworm biology and support future intervention.</title>
        <authorList>
            <person name="McNulty S.N."/>
            <person name="Strube C."/>
            <person name="Rosa B.A."/>
            <person name="Martin J.C."/>
            <person name="Tyagi R."/>
            <person name="Choi Y.J."/>
            <person name="Wang Q."/>
            <person name="Hallsworth Pepin K."/>
            <person name="Zhang X."/>
            <person name="Ozersky P."/>
            <person name="Wilson R.K."/>
            <person name="Sternberg P.W."/>
            <person name="Gasser R.B."/>
            <person name="Mitreva M."/>
        </authorList>
    </citation>
    <scope>NUCLEOTIDE SEQUENCE [LARGE SCALE GENOMIC DNA]</scope>
    <source>
        <strain evidence="2">HannoverDv2000</strain>
    </source>
</reference>
<evidence type="ECO:0000313" key="1">
    <source>
        <dbReference type="EMBL" id="KJH46310.1"/>
    </source>
</evidence>
<gene>
    <name evidence="1" type="ORF">DICVIV_07615</name>
</gene>
<proteinExistence type="predicted"/>
<dbReference type="EMBL" id="KN716359">
    <property type="protein sequence ID" value="KJH46310.1"/>
    <property type="molecule type" value="Genomic_DNA"/>
</dbReference>
<dbReference type="Proteomes" id="UP000053766">
    <property type="component" value="Unassembled WGS sequence"/>
</dbReference>
<dbReference type="AlphaFoldDB" id="A0A0D8XP65"/>
<reference evidence="1 2" key="1">
    <citation type="submission" date="2013-11" db="EMBL/GenBank/DDBJ databases">
        <title>Draft genome of the bovine lungworm Dictyocaulus viviparus.</title>
        <authorList>
            <person name="Mitreva M."/>
        </authorList>
    </citation>
    <scope>NUCLEOTIDE SEQUENCE [LARGE SCALE GENOMIC DNA]</scope>
    <source>
        <strain evidence="1 2">HannoverDv2000</strain>
    </source>
</reference>
<accession>A0A0D8XP65</accession>
<name>A0A0D8XP65_DICVI</name>
<evidence type="ECO:0000313" key="2">
    <source>
        <dbReference type="Proteomes" id="UP000053766"/>
    </source>
</evidence>
<organism evidence="1 2">
    <name type="scientific">Dictyocaulus viviparus</name>
    <name type="common">Bovine lungworm</name>
    <dbReference type="NCBI Taxonomy" id="29172"/>
    <lineage>
        <taxon>Eukaryota</taxon>
        <taxon>Metazoa</taxon>
        <taxon>Ecdysozoa</taxon>
        <taxon>Nematoda</taxon>
        <taxon>Chromadorea</taxon>
        <taxon>Rhabditida</taxon>
        <taxon>Rhabditina</taxon>
        <taxon>Rhabditomorpha</taxon>
        <taxon>Strongyloidea</taxon>
        <taxon>Metastrongylidae</taxon>
        <taxon>Dictyocaulus</taxon>
    </lineage>
</organism>
<protein>
    <submittedName>
        <fullName evidence="1">Uncharacterized protein</fullName>
    </submittedName>
</protein>
<keyword evidence="2" id="KW-1185">Reference proteome</keyword>
<sequence length="90" mass="10319">MNKKKLVIKKESGANYDTERGLSDCRKSREIRRTAADLTQFTSIKALLPQRRIHVSGSMLMLVNLDLNAEVNIPYPKAVPMKIELYWVTN</sequence>